<comment type="cofactor">
    <cofactor evidence="6">
        <name>Zn(2+)</name>
        <dbReference type="ChEBI" id="CHEBI:29105"/>
    </cofactor>
</comment>
<dbReference type="PANTHER" id="PTHR43530">
    <property type="entry name" value="QUEUINE TRNA-RIBOSYLTRANSFERASE CATALYTIC SUBUNIT 1"/>
    <property type="match status" value="1"/>
</dbReference>
<evidence type="ECO:0000256" key="1">
    <source>
        <dbReference type="ARBA" id="ARBA00022676"/>
    </source>
</evidence>
<dbReference type="OMA" id="IDLFDCV"/>
<keyword evidence="2 6" id="KW-0808">Transferase</keyword>
<evidence type="ECO:0000256" key="2">
    <source>
        <dbReference type="ARBA" id="ARBA00022679"/>
    </source>
</evidence>
<evidence type="ECO:0000313" key="8">
    <source>
        <dbReference type="EMBL" id="CDW88147.1"/>
    </source>
</evidence>
<evidence type="ECO:0000256" key="5">
    <source>
        <dbReference type="ARBA" id="ARBA00022833"/>
    </source>
</evidence>
<dbReference type="NCBIfam" id="TIGR00430">
    <property type="entry name" value="Q_tRNA_tgt"/>
    <property type="match status" value="1"/>
</dbReference>
<feature type="binding site" evidence="6">
    <location>
        <position position="319"/>
    </location>
    <ligand>
        <name>Zn(2+)</name>
        <dbReference type="ChEBI" id="CHEBI:29105"/>
    </ligand>
</feature>
<feature type="binding site" evidence="6">
    <location>
        <position position="204"/>
    </location>
    <ligand>
        <name>substrate</name>
    </ligand>
</feature>
<feature type="active site" description="Nucleophile" evidence="6">
    <location>
        <position position="281"/>
    </location>
</feature>
<dbReference type="NCBIfam" id="TIGR00449">
    <property type="entry name" value="tgt_general"/>
    <property type="match status" value="1"/>
</dbReference>
<keyword evidence="6" id="KW-0963">Cytoplasm</keyword>
<dbReference type="HAMAP" id="MF_00168">
    <property type="entry name" value="Q_tRNA_Tgt"/>
    <property type="match status" value="1"/>
</dbReference>
<dbReference type="AlphaFoldDB" id="A0A078B4J7"/>
<keyword evidence="9" id="KW-1185">Reference proteome</keyword>
<accession>A0A078B4J7</accession>
<comment type="function">
    <text evidence="6">Catalytic subunit of the queuine tRNA-ribosyltransferase (TGT) that catalyzes the base-exchange of a guanine (G) residue with queuine (Q) at position 34 (anticodon wobble position) in tRNAs with GU(N) anticodons (tRNA-Asp, -Asn, -His and -Tyr), resulting in the hypermodified nucleoside queuosine (7-(((4,5-cis-dihydroxy-2-cyclopenten-1-yl)amino)methyl)-7-deazaguanosine). Catalysis occurs through a double-displacement mechanism. The nucleophile active site attacks the C1' of nucleotide 34 to detach the guanine base from the RNA, forming a covalent enzyme-RNA intermediate. The proton acceptor active site deprotonates the incoming queuine, allowing a nucleophilic attack on the C1' of the ribose to form the product.</text>
</comment>
<dbReference type="InterPro" id="IPR002616">
    <property type="entry name" value="tRNA_ribo_trans-like"/>
</dbReference>
<dbReference type="GO" id="GO:0005829">
    <property type="term" value="C:cytosol"/>
    <property type="evidence" value="ECO:0007669"/>
    <property type="project" value="TreeGrafter"/>
</dbReference>
<dbReference type="EC" id="2.4.2.64" evidence="6"/>
<feature type="region of interest" description="RNA binding; important for wobble base 34 recognition" evidence="6">
    <location>
        <begin position="286"/>
        <end position="290"/>
    </location>
</feature>
<dbReference type="GO" id="GO:0046872">
    <property type="term" value="F:metal ion binding"/>
    <property type="evidence" value="ECO:0007669"/>
    <property type="project" value="UniProtKB-KW"/>
</dbReference>
<keyword evidence="4 6" id="KW-0479">Metal-binding</keyword>
<evidence type="ECO:0000259" key="7">
    <source>
        <dbReference type="Pfam" id="PF01702"/>
    </source>
</evidence>
<feature type="binding site" evidence="6">
    <location>
        <position position="349"/>
    </location>
    <ligand>
        <name>Zn(2+)</name>
        <dbReference type="ChEBI" id="CHEBI:29105"/>
    </ligand>
</feature>
<feature type="binding site" evidence="6">
    <location>
        <position position="231"/>
    </location>
    <ligand>
        <name>substrate</name>
    </ligand>
</feature>
<feature type="binding site" evidence="6">
    <location>
        <begin position="107"/>
        <end position="111"/>
    </location>
    <ligand>
        <name>substrate</name>
    </ligand>
</feature>
<comment type="subcellular location">
    <subcellularLocation>
        <location evidence="6">Cytoplasm</location>
    </subcellularLocation>
</comment>
<dbReference type="PANTHER" id="PTHR43530:SF1">
    <property type="entry name" value="QUEUINE TRNA-RIBOSYLTRANSFERASE CATALYTIC SUBUNIT 1"/>
    <property type="match status" value="1"/>
</dbReference>
<dbReference type="GO" id="GO:0006400">
    <property type="term" value="P:tRNA modification"/>
    <property type="evidence" value="ECO:0007669"/>
    <property type="project" value="InterPro"/>
</dbReference>
<evidence type="ECO:0000256" key="4">
    <source>
        <dbReference type="ARBA" id="ARBA00022723"/>
    </source>
</evidence>
<feature type="region of interest" description="RNA binding" evidence="6">
    <location>
        <begin position="262"/>
        <end position="268"/>
    </location>
</feature>
<reference evidence="8 9" key="1">
    <citation type="submission" date="2014-06" db="EMBL/GenBank/DDBJ databases">
        <authorList>
            <person name="Swart Estienne"/>
        </authorList>
    </citation>
    <scope>NUCLEOTIDE SEQUENCE [LARGE SCALE GENOMIC DNA]</scope>
    <source>
        <strain evidence="8 9">130c</strain>
    </source>
</reference>
<protein>
    <recommendedName>
        <fullName evidence="6">Queuine tRNA-ribosyltransferase catalytic subunit 1</fullName>
        <ecNumber evidence="6">2.4.2.64</ecNumber>
    </recommendedName>
    <alternativeName>
        <fullName evidence="6">Guanine insertion enzyme</fullName>
    </alternativeName>
    <alternativeName>
        <fullName evidence="6">tRNA-guanine transglycosylase</fullName>
    </alternativeName>
</protein>
<feature type="active site" description="Proton acceptor" evidence="6">
    <location>
        <position position="107"/>
    </location>
</feature>
<sequence>MESGNQQIESQNNQQPPLMFKVLKRFNRCRAAVVTLPHGDVRTPVYMPVGTKGAMKGLLSENMAELIDCDIMLSNTYHLFLKPGEDIMEQMGGLHKFMGWNRNILTDSGGFQIVSLGELNSLDENGVSFKSHIDGKEFLLTPERSMEIQNKIGSDIMMALDDVVTPTTSGPRVMEAMERSVRWLDRCIQAHKNPDRQNLFGIIQGGVDDELRKICCEMMTKRNLPGYAIGGLAGGEDKEDFWRTVKVCTDLLPDDKPRYVMGIGYAEDLMVCSLLGADMFDCVFATRTARFGSAFSKYGMIKLRKNEYADDFGPISEECQCYTCQNYTRSYLQKTFRADQSCLHLISLHNVQGLRNSVLNDTAEQYARDFFINYYRDDKNGIPVWIKNALKECKIEL</sequence>
<gene>
    <name evidence="8" type="primary">Contig11845.g12663</name>
    <name evidence="8" type="ORF">STYLEM_17264</name>
</gene>
<dbReference type="InterPro" id="IPR004803">
    <property type="entry name" value="TGT"/>
</dbReference>
<evidence type="ECO:0000313" key="9">
    <source>
        <dbReference type="Proteomes" id="UP000039865"/>
    </source>
</evidence>
<comment type="subunit">
    <text evidence="6">Heterodimer of a catalytic subunit and an accessory subunit.</text>
</comment>
<dbReference type="InterPro" id="IPR036511">
    <property type="entry name" value="TGT-like_sf"/>
</dbReference>
<dbReference type="Gene3D" id="3.20.20.105">
    <property type="entry name" value="Queuine tRNA-ribosyltransferase-like"/>
    <property type="match status" value="1"/>
</dbReference>
<keyword evidence="3 6" id="KW-0819">tRNA processing</keyword>
<name>A0A078B4J7_STYLE</name>
<feature type="binding site" evidence="6">
    <location>
        <position position="321"/>
    </location>
    <ligand>
        <name>Zn(2+)</name>
        <dbReference type="ChEBI" id="CHEBI:29105"/>
    </ligand>
</feature>
<evidence type="ECO:0000256" key="3">
    <source>
        <dbReference type="ARBA" id="ARBA00022694"/>
    </source>
</evidence>
<comment type="similarity">
    <text evidence="6">Belongs to the queuine tRNA-ribosyltransferase family.</text>
</comment>
<feature type="binding site" evidence="6">
    <location>
        <position position="161"/>
    </location>
    <ligand>
        <name>substrate</name>
    </ligand>
</feature>
<keyword evidence="1 6" id="KW-0328">Glycosyltransferase</keyword>
<dbReference type="EMBL" id="CCKQ01016273">
    <property type="protein sequence ID" value="CDW88147.1"/>
    <property type="molecule type" value="Genomic_DNA"/>
</dbReference>
<feature type="domain" description="tRNA-guanine(15) transglycosylase-like" evidence="7">
    <location>
        <begin position="29"/>
        <end position="374"/>
    </location>
</feature>
<keyword evidence="5 6" id="KW-0862">Zinc</keyword>
<proteinExistence type="inferred from homology"/>
<comment type="catalytic activity">
    <reaction evidence="6">
        <text>guanosine(34) in tRNA + queuine = queuosine(34) in tRNA + guanine</text>
        <dbReference type="Rhea" id="RHEA:16633"/>
        <dbReference type="Rhea" id="RHEA-COMP:10341"/>
        <dbReference type="Rhea" id="RHEA-COMP:18571"/>
        <dbReference type="ChEBI" id="CHEBI:16235"/>
        <dbReference type="ChEBI" id="CHEBI:17433"/>
        <dbReference type="ChEBI" id="CHEBI:74269"/>
        <dbReference type="ChEBI" id="CHEBI:194431"/>
        <dbReference type="EC" id="2.4.2.64"/>
    </reaction>
</comment>
<dbReference type="InParanoid" id="A0A078B4J7"/>
<dbReference type="GO" id="GO:0008479">
    <property type="term" value="F:tRNA-guanosine(34) queuine transglycosylase activity"/>
    <property type="evidence" value="ECO:0007669"/>
    <property type="project" value="UniProtKB-UniRule"/>
</dbReference>
<organism evidence="8 9">
    <name type="scientific">Stylonychia lemnae</name>
    <name type="common">Ciliate</name>
    <dbReference type="NCBI Taxonomy" id="5949"/>
    <lineage>
        <taxon>Eukaryota</taxon>
        <taxon>Sar</taxon>
        <taxon>Alveolata</taxon>
        <taxon>Ciliophora</taxon>
        <taxon>Intramacronucleata</taxon>
        <taxon>Spirotrichea</taxon>
        <taxon>Stichotrichia</taxon>
        <taxon>Sporadotrichida</taxon>
        <taxon>Oxytrichidae</taxon>
        <taxon>Stylonychinae</taxon>
        <taxon>Stylonychia</taxon>
    </lineage>
</organism>
<dbReference type="Pfam" id="PF01702">
    <property type="entry name" value="TGT"/>
    <property type="match status" value="1"/>
</dbReference>
<evidence type="ECO:0000256" key="6">
    <source>
        <dbReference type="HAMAP-Rule" id="MF_03218"/>
    </source>
</evidence>
<feature type="binding site" evidence="6">
    <location>
        <position position="324"/>
    </location>
    <ligand>
        <name>Zn(2+)</name>
        <dbReference type="ChEBI" id="CHEBI:29105"/>
    </ligand>
</feature>
<dbReference type="OrthoDB" id="10249838at2759"/>
<dbReference type="SUPFAM" id="SSF51713">
    <property type="entry name" value="tRNA-guanine transglycosylase"/>
    <property type="match status" value="1"/>
</dbReference>
<dbReference type="FunCoup" id="A0A078B4J7">
    <property type="interactions" value="211"/>
</dbReference>
<dbReference type="Proteomes" id="UP000039865">
    <property type="component" value="Unassembled WGS sequence"/>
</dbReference>